<evidence type="ECO:0000313" key="1">
    <source>
        <dbReference type="EMBL" id="SVD89178.1"/>
    </source>
</evidence>
<name>A0A382Z375_9ZZZZ</name>
<gene>
    <name evidence="1" type="ORF">METZ01_LOCUS442032</name>
</gene>
<sequence length="24" mass="2758">MMGTDSIYYIKDTNKIYSGPVFTL</sequence>
<accession>A0A382Z375</accession>
<reference evidence="1" key="1">
    <citation type="submission" date="2018-05" db="EMBL/GenBank/DDBJ databases">
        <authorList>
            <person name="Lanie J.A."/>
            <person name="Ng W.-L."/>
            <person name="Kazmierczak K.M."/>
            <person name="Andrzejewski T.M."/>
            <person name="Davidsen T.M."/>
            <person name="Wayne K.J."/>
            <person name="Tettelin H."/>
            <person name="Glass J.I."/>
            <person name="Rusch D."/>
            <person name="Podicherti R."/>
            <person name="Tsui H.-C.T."/>
            <person name="Winkler M.E."/>
        </authorList>
    </citation>
    <scope>NUCLEOTIDE SEQUENCE</scope>
</reference>
<protein>
    <submittedName>
        <fullName evidence="1">Uncharacterized protein</fullName>
    </submittedName>
</protein>
<organism evidence="1">
    <name type="scientific">marine metagenome</name>
    <dbReference type="NCBI Taxonomy" id="408172"/>
    <lineage>
        <taxon>unclassified sequences</taxon>
        <taxon>metagenomes</taxon>
        <taxon>ecological metagenomes</taxon>
    </lineage>
</organism>
<dbReference type="EMBL" id="UINC01180138">
    <property type="protein sequence ID" value="SVD89178.1"/>
    <property type="molecule type" value="Genomic_DNA"/>
</dbReference>
<proteinExistence type="predicted"/>
<dbReference type="AlphaFoldDB" id="A0A382Z375"/>